<dbReference type="Proteomes" id="UP000095283">
    <property type="component" value="Unplaced"/>
</dbReference>
<keyword evidence="1" id="KW-1185">Reference proteome</keyword>
<sequence length="29" mass="3460">MPPYLYELILYCSKESVILMNALSNRRNK</sequence>
<evidence type="ECO:0000313" key="2">
    <source>
        <dbReference type="WBParaSite" id="Hba_01297"/>
    </source>
</evidence>
<name>A0A1I7W9F9_HETBA</name>
<organism evidence="1 2">
    <name type="scientific">Heterorhabditis bacteriophora</name>
    <name type="common">Entomopathogenic nematode worm</name>
    <dbReference type="NCBI Taxonomy" id="37862"/>
    <lineage>
        <taxon>Eukaryota</taxon>
        <taxon>Metazoa</taxon>
        <taxon>Ecdysozoa</taxon>
        <taxon>Nematoda</taxon>
        <taxon>Chromadorea</taxon>
        <taxon>Rhabditida</taxon>
        <taxon>Rhabditina</taxon>
        <taxon>Rhabditomorpha</taxon>
        <taxon>Strongyloidea</taxon>
        <taxon>Heterorhabditidae</taxon>
        <taxon>Heterorhabditis</taxon>
    </lineage>
</organism>
<dbReference type="AlphaFoldDB" id="A0A1I7W9F9"/>
<dbReference type="WBParaSite" id="Hba_01297">
    <property type="protein sequence ID" value="Hba_01297"/>
    <property type="gene ID" value="Hba_01297"/>
</dbReference>
<accession>A0A1I7W9F9</accession>
<reference evidence="2" key="1">
    <citation type="submission" date="2016-11" db="UniProtKB">
        <authorList>
            <consortium name="WormBaseParasite"/>
        </authorList>
    </citation>
    <scope>IDENTIFICATION</scope>
</reference>
<evidence type="ECO:0000313" key="1">
    <source>
        <dbReference type="Proteomes" id="UP000095283"/>
    </source>
</evidence>
<proteinExistence type="predicted"/>
<protein>
    <submittedName>
        <fullName evidence="2">Uncharacterized protein</fullName>
    </submittedName>
</protein>